<dbReference type="GO" id="GO:0032259">
    <property type="term" value="P:methylation"/>
    <property type="evidence" value="ECO:0007669"/>
    <property type="project" value="UniProtKB-KW"/>
</dbReference>
<accession>A0A0P9CNE7</accession>
<reference evidence="8 9" key="1">
    <citation type="submission" date="2015-09" db="EMBL/GenBank/DDBJ databases">
        <title>Draft genome sequence of Acidiplasma aeolicum DSM 18409.</title>
        <authorList>
            <person name="Hemp J."/>
        </authorList>
    </citation>
    <scope>NUCLEOTIDE SEQUENCE [LARGE SCALE GENOMIC DNA]</scope>
    <source>
        <strain evidence="8 9">V</strain>
    </source>
</reference>
<dbReference type="AlphaFoldDB" id="A0A0P9CNE7"/>
<dbReference type="InterPro" id="IPR029063">
    <property type="entry name" value="SAM-dependent_MTases_sf"/>
</dbReference>
<comment type="similarity">
    <text evidence="1">Belongs to the N(4)/N(6)-methyltransferase family. N(4) subfamily.</text>
</comment>
<name>A0A0P9CNE7_9ARCH</name>
<keyword evidence="6" id="KW-0680">Restriction system</keyword>
<evidence type="ECO:0000313" key="9">
    <source>
        <dbReference type="Proteomes" id="UP000050515"/>
    </source>
</evidence>
<dbReference type="PATRIC" id="fig|507754.4.peg.1042"/>
<dbReference type="Proteomes" id="UP000050515">
    <property type="component" value="Unassembled WGS sequence"/>
</dbReference>
<evidence type="ECO:0000313" key="8">
    <source>
        <dbReference type="EMBL" id="KPV47120.1"/>
    </source>
</evidence>
<dbReference type="SUPFAM" id="SSF53335">
    <property type="entry name" value="S-adenosyl-L-methionine-dependent methyltransferases"/>
    <property type="match status" value="1"/>
</dbReference>
<evidence type="ECO:0000256" key="7">
    <source>
        <dbReference type="ARBA" id="ARBA00049120"/>
    </source>
</evidence>
<feature type="non-terminal residue" evidence="8">
    <location>
        <position position="1"/>
    </location>
</feature>
<dbReference type="Gene3D" id="3.40.50.150">
    <property type="entry name" value="Vaccinia Virus protein VP39"/>
    <property type="match status" value="1"/>
</dbReference>
<evidence type="ECO:0000256" key="3">
    <source>
        <dbReference type="ARBA" id="ARBA00022603"/>
    </source>
</evidence>
<keyword evidence="4" id="KW-0808">Transferase</keyword>
<evidence type="ECO:0000256" key="6">
    <source>
        <dbReference type="ARBA" id="ARBA00022747"/>
    </source>
</evidence>
<evidence type="ECO:0000256" key="5">
    <source>
        <dbReference type="ARBA" id="ARBA00022691"/>
    </source>
</evidence>
<dbReference type="EC" id="2.1.1.113" evidence="2"/>
<organism evidence="8 9">
    <name type="scientific">Acidiplasma aeolicum</name>
    <dbReference type="NCBI Taxonomy" id="507754"/>
    <lineage>
        <taxon>Archaea</taxon>
        <taxon>Methanobacteriati</taxon>
        <taxon>Thermoplasmatota</taxon>
        <taxon>Thermoplasmata</taxon>
        <taxon>Thermoplasmatales</taxon>
        <taxon>Ferroplasmaceae</taxon>
        <taxon>Acidiplasma</taxon>
    </lineage>
</organism>
<dbReference type="EMBL" id="LJCQ01000131">
    <property type="protein sequence ID" value="KPV47120.1"/>
    <property type="molecule type" value="Genomic_DNA"/>
</dbReference>
<evidence type="ECO:0000256" key="2">
    <source>
        <dbReference type="ARBA" id="ARBA00012185"/>
    </source>
</evidence>
<proteinExistence type="inferred from homology"/>
<dbReference type="PROSITE" id="PS00093">
    <property type="entry name" value="N4_MTASE"/>
    <property type="match status" value="1"/>
</dbReference>
<dbReference type="InterPro" id="IPR017985">
    <property type="entry name" value="MeTrfase_CN4_CS"/>
</dbReference>
<dbReference type="GO" id="GO:0009307">
    <property type="term" value="P:DNA restriction-modification system"/>
    <property type="evidence" value="ECO:0007669"/>
    <property type="project" value="UniProtKB-KW"/>
</dbReference>
<dbReference type="GO" id="GO:0015667">
    <property type="term" value="F:site-specific DNA-methyltransferase (cytosine-N4-specific) activity"/>
    <property type="evidence" value="ECO:0007669"/>
    <property type="project" value="UniProtKB-EC"/>
</dbReference>
<evidence type="ECO:0000256" key="4">
    <source>
        <dbReference type="ARBA" id="ARBA00022679"/>
    </source>
</evidence>
<gene>
    <name evidence="8" type="ORF">SE19_02440</name>
</gene>
<comment type="caution">
    <text evidence="8">The sequence shown here is derived from an EMBL/GenBank/DDBJ whole genome shotgun (WGS) entry which is preliminary data.</text>
</comment>
<keyword evidence="5" id="KW-0949">S-adenosyl-L-methionine</keyword>
<comment type="catalytic activity">
    <reaction evidence="7">
        <text>a 2'-deoxycytidine in DNA + S-adenosyl-L-methionine = an N(4)-methyl-2'-deoxycytidine in DNA + S-adenosyl-L-homocysteine + H(+)</text>
        <dbReference type="Rhea" id="RHEA:16857"/>
        <dbReference type="Rhea" id="RHEA-COMP:11369"/>
        <dbReference type="Rhea" id="RHEA-COMP:13674"/>
        <dbReference type="ChEBI" id="CHEBI:15378"/>
        <dbReference type="ChEBI" id="CHEBI:57856"/>
        <dbReference type="ChEBI" id="CHEBI:59789"/>
        <dbReference type="ChEBI" id="CHEBI:85452"/>
        <dbReference type="ChEBI" id="CHEBI:137933"/>
        <dbReference type="EC" id="2.1.1.113"/>
    </reaction>
</comment>
<protein>
    <recommendedName>
        <fullName evidence="2">site-specific DNA-methyltransferase (cytosine-N(4)-specific)</fullName>
        <ecNumber evidence="2">2.1.1.113</ecNumber>
    </recommendedName>
</protein>
<sequence>DIDLSMFYESKTEGEIVSLKKYLISKQEEGKEDYIDKWIRMVATNRLSGHSTGFFSVYTLPPNQSASQEEQIRINERLNQKPEYRNVKKIILKKSKSLLKDITPEIRENLFYISKYAMFLENDSRDLKELNDNSVNITITSPPFINLVDYVKDNWLRLWFNGYDYSKFKGKITIINDLNKWSLFIKETLKEIYRVSKIEGYVAFEVGETRKADLSEIVYKTGIEVGFKHIATFINIQSFTKTSNIWGVDNNKKGTNTNRIVLFQKRC</sequence>
<evidence type="ECO:0000256" key="1">
    <source>
        <dbReference type="ARBA" id="ARBA00010203"/>
    </source>
</evidence>
<keyword evidence="3 8" id="KW-0489">Methyltransferase</keyword>
<dbReference type="GO" id="GO:0003677">
    <property type="term" value="F:DNA binding"/>
    <property type="evidence" value="ECO:0007669"/>
    <property type="project" value="InterPro"/>
</dbReference>